<name>A0A3B0JZZ3_DROGU</name>
<feature type="region of interest" description="Disordered" evidence="1">
    <location>
        <begin position="80"/>
        <end position="109"/>
    </location>
</feature>
<organism evidence="2 3">
    <name type="scientific">Drosophila guanche</name>
    <name type="common">Fruit fly</name>
    <dbReference type="NCBI Taxonomy" id="7266"/>
    <lineage>
        <taxon>Eukaryota</taxon>
        <taxon>Metazoa</taxon>
        <taxon>Ecdysozoa</taxon>
        <taxon>Arthropoda</taxon>
        <taxon>Hexapoda</taxon>
        <taxon>Insecta</taxon>
        <taxon>Pterygota</taxon>
        <taxon>Neoptera</taxon>
        <taxon>Endopterygota</taxon>
        <taxon>Diptera</taxon>
        <taxon>Brachycera</taxon>
        <taxon>Muscomorpha</taxon>
        <taxon>Ephydroidea</taxon>
        <taxon>Drosophilidae</taxon>
        <taxon>Drosophila</taxon>
        <taxon>Sophophora</taxon>
    </lineage>
</organism>
<keyword evidence="3" id="KW-1185">Reference proteome</keyword>
<evidence type="ECO:0000256" key="1">
    <source>
        <dbReference type="SAM" id="MobiDB-lite"/>
    </source>
</evidence>
<feature type="compositionally biased region" description="Low complexity" evidence="1">
    <location>
        <begin position="43"/>
        <end position="52"/>
    </location>
</feature>
<evidence type="ECO:0000313" key="2">
    <source>
        <dbReference type="EMBL" id="SPP87624.1"/>
    </source>
</evidence>
<accession>A0A3B0JZZ3</accession>
<dbReference type="EMBL" id="OUUW01000012">
    <property type="protein sequence ID" value="SPP87624.1"/>
    <property type="molecule type" value="Genomic_DNA"/>
</dbReference>
<dbReference type="Proteomes" id="UP000268350">
    <property type="component" value="Unassembled WGS sequence"/>
</dbReference>
<dbReference type="OMA" id="CIWPATD"/>
<dbReference type="AlphaFoldDB" id="A0A3B0JZZ3"/>
<feature type="compositionally biased region" description="Low complexity" evidence="1">
    <location>
        <begin position="91"/>
        <end position="109"/>
    </location>
</feature>
<proteinExistence type="predicted"/>
<gene>
    <name evidence="2" type="ORF">DGUA_6G010062</name>
</gene>
<dbReference type="OrthoDB" id="5864054at2759"/>
<feature type="compositionally biased region" description="Polar residues" evidence="1">
    <location>
        <begin position="80"/>
        <end position="90"/>
    </location>
</feature>
<evidence type="ECO:0000313" key="3">
    <source>
        <dbReference type="Proteomes" id="UP000268350"/>
    </source>
</evidence>
<feature type="region of interest" description="Disordered" evidence="1">
    <location>
        <begin position="31"/>
        <end position="66"/>
    </location>
</feature>
<reference evidence="3" key="1">
    <citation type="submission" date="2018-01" db="EMBL/GenBank/DDBJ databases">
        <authorList>
            <person name="Alioto T."/>
            <person name="Alioto T."/>
        </authorList>
    </citation>
    <scope>NUCLEOTIDE SEQUENCE [LARGE SCALE GENOMIC DNA]</scope>
</reference>
<sequence>MAAGGGACGGVSSSVVDGCGVDTTNDISMVEMLHREPAPPAPRQQTRGTSSTSRRRQRRGSGKCIWPTTEWLRKLRANSRTLSRTGASAEQLQQQDHQQQQQQQQQQRRSSVLLMVLLHSSSNDEMKAKAVLVSEEQQQRERQRQNLPQDEVEDAIDALWL</sequence>
<protein>
    <submittedName>
        <fullName evidence="2">Uncharacterized protein</fullName>
    </submittedName>
</protein>